<proteinExistence type="predicted"/>
<feature type="region of interest" description="Disordered" evidence="7">
    <location>
        <begin position="1"/>
        <end position="201"/>
    </location>
</feature>
<feature type="compositionally biased region" description="Basic and acidic residues" evidence="7">
    <location>
        <begin position="356"/>
        <end position="366"/>
    </location>
</feature>
<keyword evidence="6" id="KW-0175">Coiled coil</keyword>
<evidence type="ECO:0000256" key="6">
    <source>
        <dbReference type="SAM" id="Coils"/>
    </source>
</evidence>
<feature type="coiled-coil region" evidence="6">
    <location>
        <begin position="267"/>
        <end position="294"/>
    </location>
</feature>
<dbReference type="Proteomes" id="UP000799428">
    <property type="component" value="Unassembled WGS sequence"/>
</dbReference>
<evidence type="ECO:0000313" key="8">
    <source>
        <dbReference type="EMBL" id="KAF2707690.1"/>
    </source>
</evidence>
<dbReference type="AlphaFoldDB" id="A0A6G1K4L0"/>
<evidence type="ECO:0000313" key="9">
    <source>
        <dbReference type="Proteomes" id="UP000799428"/>
    </source>
</evidence>
<keyword evidence="2" id="KW-0678">Repressor</keyword>
<feature type="compositionally biased region" description="Polar residues" evidence="7">
    <location>
        <begin position="152"/>
        <end position="163"/>
    </location>
</feature>
<feature type="region of interest" description="Disordered" evidence="7">
    <location>
        <begin position="311"/>
        <end position="366"/>
    </location>
</feature>
<feature type="compositionally biased region" description="Polar residues" evidence="7">
    <location>
        <begin position="40"/>
        <end position="67"/>
    </location>
</feature>
<dbReference type="OrthoDB" id="20886at2759"/>
<accession>A0A6G1K4L0</accession>
<evidence type="ECO:0000256" key="7">
    <source>
        <dbReference type="SAM" id="MobiDB-lite"/>
    </source>
</evidence>
<evidence type="ECO:0000256" key="1">
    <source>
        <dbReference type="ARBA" id="ARBA00004123"/>
    </source>
</evidence>
<sequence>MLLSRRRRGAVASTDPACSRGNPPLSPCTILISTDDQRDPSSTPSPRLSTAPATLQSPERTTTSNGNGKMLSTLSSSSLLTSVPQLDENMESIRNDLDDLPDNRSSSLSELGDASDDHSEPTPRAPTATDLVDPDSEAETERLETTPRKLTRTLTNTSIGSEQTYERNPSKLIHSKTIDEELSPTPNRGRDEIEGFPYTNPLEVPQEAEMLATLYKEDLAGLKRKRSSGGSSAVEEPTEEPARKRSSQARSPALNGSQEIMVESSEQINVEEALDNAEERISQLTQEGIELEERQVDVAVESVSELATVAKLTKPRKGGRRGKRKVDDTSHTSNEAIASMEVQDPEAEGDNDEDESGSRDEEVANKKNAIDELSKIEKKFKIFREKLCHEQIAQYEQELEMLKQPNCVHPEYLAMIKCIDERRDEKIAYEKTLFRYKQENLKTISAAEWHQLHSQYFQTVRDAKDKVLTDCNRRIYELQKGRRQLGVEEVEYMMKLPERRSEQIRHQAAYNLEVSIISGIAKYVGFPAAPGIRPARTSEIDDDLRAMKITTQPAAPPPYVRPYIRTSAADEAAAGEQFIERTPWANPQHPAHQQSHYAPASSRAASQTYQTPAAQRRMVDIHAPNGSGSTIDAASNPPSASNARIAEPESPVLQMKRHPNDHPPYSDTPVSHPRAFASLARESYASNSHMLPSPAPPHIEDEQDVRWGGGIRPLNAGAPGGPPGPPIPGRPDAVRVPLQQRSSLGTVSVGSGNGLFGR</sequence>
<dbReference type="Pfam" id="PF08598">
    <property type="entry name" value="Sds3"/>
    <property type="match status" value="1"/>
</dbReference>
<feature type="compositionally biased region" description="Basic residues" evidence="7">
    <location>
        <begin position="313"/>
        <end position="324"/>
    </location>
</feature>
<dbReference type="GO" id="GO:0005654">
    <property type="term" value="C:nucleoplasm"/>
    <property type="evidence" value="ECO:0007669"/>
    <property type="project" value="UniProtKB-ARBA"/>
</dbReference>
<evidence type="ECO:0008006" key="10">
    <source>
        <dbReference type="Google" id="ProtNLM"/>
    </source>
</evidence>
<feature type="compositionally biased region" description="Low complexity" evidence="7">
    <location>
        <begin position="71"/>
        <end position="82"/>
    </location>
</feature>
<keyword evidence="9" id="KW-1185">Reference proteome</keyword>
<evidence type="ECO:0000256" key="3">
    <source>
        <dbReference type="ARBA" id="ARBA00023015"/>
    </source>
</evidence>
<gene>
    <name evidence="8" type="ORF">K504DRAFT_503917</name>
</gene>
<organism evidence="8 9">
    <name type="scientific">Pleomassaria siparia CBS 279.74</name>
    <dbReference type="NCBI Taxonomy" id="1314801"/>
    <lineage>
        <taxon>Eukaryota</taxon>
        <taxon>Fungi</taxon>
        <taxon>Dikarya</taxon>
        <taxon>Ascomycota</taxon>
        <taxon>Pezizomycotina</taxon>
        <taxon>Dothideomycetes</taxon>
        <taxon>Pleosporomycetidae</taxon>
        <taxon>Pleosporales</taxon>
        <taxon>Pleomassariaceae</taxon>
        <taxon>Pleomassaria</taxon>
    </lineage>
</organism>
<comment type="subcellular location">
    <subcellularLocation>
        <location evidence="1">Nucleus</location>
    </subcellularLocation>
</comment>
<evidence type="ECO:0000256" key="5">
    <source>
        <dbReference type="ARBA" id="ARBA00023242"/>
    </source>
</evidence>
<reference evidence="8" key="1">
    <citation type="journal article" date="2020" name="Stud. Mycol.">
        <title>101 Dothideomycetes genomes: a test case for predicting lifestyles and emergence of pathogens.</title>
        <authorList>
            <person name="Haridas S."/>
            <person name="Albert R."/>
            <person name="Binder M."/>
            <person name="Bloem J."/>
            <person name="Labutti K."/>
            <person name="Salamov A."/>
            <person name="Andreopoulos B."/>
            <person name="Baker S."/>
            <person name="Barry K."/>
            <person name="Bills G."/>
            <person name="Bluhm B."/>
            <person name="Cannon C."/>
            <person name="Castanera R."/>
            <person name="Culley D."/>
            <person name="Daum C."/>
            <person name="Ezra D."/>
            <person name="Gonzalez J."/>
            <person name="Henrissat B."/>
            <person name="Kuo A."/>
            <person name="Liang C."/>
            <person name="Lipzen A."/>
            <person name="Lutzoni F."/>
            <person name="Magnuson J."/>
            <person name="Mondo S."/>
            <person name="Nolan M."/>
            <person name="Ohm R."/>
            <person name="Pangilinan J."/>
            <person name="Park H.-J."/>
            <person name="Ramirez L."/>
            <person name="Alfaro M."/>
            <person name="Sun H."/>
            <person name="Tritt A."/>
            <person name="Yoshinaga Y."/>
            <person name="Zwiers L.-H."/>
            <person name="Turgeon B."/>
            <person name="Goodwin S."/>
            <person name="Spatafora J."/>
            <person name="Crous P."/>
            <person name="Grigoriev I."/>
        </authorList>
    </citation>
    <scope>NUCLEOTIDE SEQUENCE</scope>
    <source>
        <strain evidence="8">CBS 279.74</strain>
    </source>
</reference>
<dbReference type="EMBL" id="MU005773">
    <property type="protein sequence ID" value="KAF2707690.1"/>
    <property type="molecule type" value="Genomic_DNA"/>
</dbReference>
<dbReference type="SMART" id="SM01401">
    <property type="entry name" value="Sds3"/>
    <property type="match status" value="1"/>
</dbReference>
<feature type="compositionally biased region" description="Pro residues" evidence="7">
    <location>
        <begin position="720"/>
        <end position="729"/>
    </location>
</feature>
<dbReference type="Gene3D" id="1.20.5.1500">
    <property type="match status" value="1"/>
</dbReference>
<evidence type="ECO:0000256" key="2">
    <source>
        <dbReference type="ARBA" id="ARBA00022491"/>
    </source>
</evidence>
<evidence type="ECO:0000256" key="4">
    <source>
        <dbReference type="ARBA" id="ARBA00023163"/>
    </source>
</evidence>
<feature type="compositionally biased region" description="Low complexity" evidence="7">
    <location>
        <begin position="633"/>
        <end position="643"/>
    </location>
</feature>
<feature type="region of interest" description="Disordered" evidence="7">
    <location>
        <begin position="221"/>
        <end position="265"/>
    </location>
</feature>
<feature type="compositionally biased region" description="Polar residues" evidence="7">
    <location>
        <begin position="739"/>
        <end position="750"/>
    </location>
</feature>
<dbReference type="GO" id="GO:0010468">
    <property type="term" value="P:regulation of gene expression"/>
    <property type="evidence" value="ECO:0007669"/>
    <property type="project" value="UniProtKB-ARBA"/>
</dbReference>
<feature type="region of interest" description="Disordered" evidence="7">
    <location>
        <begin position="705"/>
        <end position="758"/>
    </location>
</feature>
<feature type="compositionally biased region" description="Acidic residues" evidence="7">
    <location>
        <begin position="343"/>
        <end position="355"/>
    </location>
</feature>
<keyword evidence="4" id="KW-0804">Transcription</keyword>
<feature type="compositionally biased region" description="Polar residues" evidence="7">
    <location>
        <begin position="603"/>
        <end position="613"/>
    </location>
</feature>
<name>A0A6G1K4L0_9PLEO</name>
<dbReference type="PANTHER" id="PTHR21964">
    <property type="entry name" value="BREAST CANCER METASTASIS-SUPPRESSOR 1"/>
    <property type="match status" value="1"/>
</dbReference>
<keyword evidence="5" id="KW-0539">Nucleus</keyword>
<dbReference type="InterPro" id="IPR013907">
    <property type="entry name" value="Sds3"/>
</dbReference>
<keyword evidence="3" id="KW-0805">Transcription regulation</keyword>
<feature type="region of interest" description="Disordered" evidence="7">
    <location>
        <begin position="586"/>
        <end position="644"/>
    </location>
</feature>
<feature type="compositionally biased region" description="Polar residues" evidence="7">
    <location>
        <begin position="248"/>
        <end position="265"/>
    </location>
</feature>
<protein>
    <recommendedName>
        <fullName evidence="10">Transcriptional regulatory protein DEP1</fullName>
    </recommendedName>
</protein>